<dbReference type="RefSeq" id="WP_390250602.1">
    <property type="nucleotide sequence ID" value="NZ_JBHSDT010000004.1"/>
</dbReference>
<protein>
    <submittedName>
        <fullName evidence="1">HAD family hydrolase</fullName>
        <ecNumber evidence="1">3.-.-.-</ecNumber>
        <ecNumber evidence="1">3.1.3.-</ecNumber>
    </submittedName>
</protein>
<keyword evidence="2" id="KW-1185">Reference proteome</keyword>
<keyword evidence="1" id="KW-0378">Hydrolase</keyword>
<dbReference type="Gene3D" id="3.40.50.1000">
    <property type="entry name" value="HAD superfamily/HAD-like"/>
    <property type="match status" value="1"/>
</dbReference>
<dbReference type="PROSITE" id="PS01228">
    <property type="entry name" value="COF_1"/>
    <property type="match status" value="1"/>
</dbReference>
<reference evidence="2" key="1">
    <citation type="journal article" date="2019" name="Int. J. Syst. Evol. Microbiol.">
        <title>The Global Catalogue of Microorganisms (GCM) 10K type strain sequencing project: providing services to taxonomists for standard genome sequencing and annotation.</title>
        <authorList>
            <consortium name="The Broad Institute Genomics Platform"/>
            <consortium name="The Broad Institute Genome Sequencing Center for Infectious Disease"/>
            <person name="Wu L."/>
            <person name="Ma J."/>
        </authorList>
    </citation>
    <scope>NUCLEOTIDE SEQUENCE [LARGE SCALE GENOMIC DNA]</scope>
    <source>
        <strain evidence="2">CCUG 37865</strain>
    </source>
</reference>
<dbReference type="EMBL" id="JBHSDT010000004">
    <property type="protein sequence ID" value="MFC4402735.1"/>
    <property type="molecule type" value="Genomic_DNA"/>
</dbReference>
<dbReference type="InterPro" id="IPR023214">
    <property type="entry name" value="HAD_sf"/>
</dbReference>
<sequence length="288" mass="32849">MSFIPKALCLDMDGTLLNNHNKITERTLDIIEEIRNKGIKVFIVTGRSLEEIYDAVPGEIKLDGVVTANGMITHVNGKRVLEHELSRSVVAKVIESASAHHIYYEVHPNDGRRLAFEQDKAYMTEMIDSKKPEEVGINEWIDRETAIHENDIEWITELPSQKYSKIYCFSPSHETMKHWIRELEAMKKEEDFTTSSSSYHNVEVMVAGVNKATGIKALLDLYDIKSDETMAIGDSNNDLPMMRFVGYPVAMKNGTDQMKEIVKEITSYSNDEEGVYHYLAEYFSLKGN</sequence>
<evidence type="ECO:0000313" key="1">
    <source>
        <dbReference type="EMBL" id="MFC4402735.1"/>
    </source>
</evidence>
<dbReference type="SFLD" id="SFLDG01140">
    <property type="entry name" value="C2.B:_Phosphomannomutase_and_P"/>
    <property type="match status" value="1"/>
</dbReference>
<proteinExistence type="predicted"/>
<name>A0ABV8WSF7_9BACI</name>
<dbReference type="NCBIfam" id="TIGR01484">
    <property type="entry name" value="HAD-SF-IIB"/>
    <property type="match status" value="1"/>
</dbReference>
<dbReference type="CDD" id="cd07516">
    <property type="entry name" value="HAD_Pase"/>
    <property type="match status" value="1"/>
</dbReference>
<dbReference type="Gene3D" id="3.30.1240.10">
    <property type="match status" value="1"/>
</dbReference>
<dbReference type="SFLD" id="SFLDS00003">
    <property type="entry name" value="Haloacid_Dehalogenase"/>
    <property type="match status" value="1"/>
</dbReference>
<organism evidence="1 2">
    <name type="scientific">Gracilibacillus xinjiangensis</name>
    <dbReference type="NCBI Taxonomy" id="1193282"/>
    <lineage>
        <taxon>Bacteria</taxon>
        <taxon>Bacillati</taxon>
        <taxon>Bacillota</taxon>
        <taxon>Bacilli</taxon>
        <taxon>Bacillales</taxon>
        <taxon>Bacillaceae</taxon>
        <taxon>Gracilibacillus</taxon>
    </lineage>
</organism>
<dbReference type="EC" id="3.-.-.-" evidence="1"/>
<accession>A0ABV8WSF7</accession>
<dbReference type="PROSITE" id="PS01229">
    <property type="entry name" value="COF_2"/>
    <property type="match status" value="1"/>
</dbReference>
<dbReference type="Pfam" id="PF08282">
    <property type="entry name" value="Hydrolase_3"/>
    <property type="match status" value="1"/>
</dbReference>
<dbReference type="EC" id="3.1.3.-" evidence="1"/>
<dbReference type="Proteomes" id="UP001595882">
    <property type="component" value="Unassembled WGS sequence"/>
</dbReference>
<dbReference type="PANTHER" id="PTHR10000:SF55">
    <property type="entry name" value="5-AMINO-6-(5-PHOSPHO-D-RIBITYLAMINO)URACIL PHOSPHATASE YCSE"/>
    <property type="match status" value="1"/>
</dbReference>
<dbReference type="SUPFAM" id="SSF56784">
    <property type="entry name" value="HAD-like"/>
    <property type="match status" value="1"/>
</dbReference>
<dbReference type="InterPro" id="IPR036412">
    <property type="entry name" value="HAD-like_sf"/>
</dbReference>
<dbReference type="GO" id="GO:0016787">
    <property type="term" value="F:hydrolase activity"/>
    <property type="evidence" value="ECO:0007669"/>
    <property type="project" value="UniProtKB-KW"/>
</dbReference>
<comment type="caution">
    <text evidence="1">The sequence shown here is derived from an EMBL/GenBank/DDBJ whole genome shotgun (WGS) entry which is preliminary data.</text>
</comment>
<dbReference type="InterPro" id="IPR006379">
    <property type="entry name" value="HAD-SF_hydro_IIB"/>
</dbReference>
<gene>
    <name evidence="1" type="ORF">ACFOY7_06585</name>
</gene>
<evidence type="ECO:0000313" key="2">
    <source>
        <dbReference type="Proteomes" id="UP001595882"/>
    </source>
</evidence>
<dbReference type="NCBIfam" id="TIGR00099">
    <property type="entry name" value="Cof-subfamily"/>
    <property type="match status" value="1"/>
</dbReference>
<dbReference type="PANTHER" id="PTHR10000">
    <property type="entry name" value="PHOSPHOSERINE PHOSPHATASE"/>
    <property type="match status" value="1"/>
</dbReference>
<dbReference type="InterPro" id="IPR000150">
    <property type="entry name" value="Cof"/>
</dbReference>